<feature type="region of interest" description="Disordered" evidence="1">
    <location>
        <begin position="138"/>
        <end position="161"/>
    </location>
</feature>
<comment type="caution">
    <text evidence="2">The sequence shown here is derived from an EMBL/GenBank/DDBJ whole genome shotgun (WGS) entry which is preliminary data.</text>
</comment>
<dbReference type="Proteomes" id="UP001372338">
    <property type="component" value="Unassembled WGS sequence"/>
</dbReference>
<keyword evidence="3" id="KW-1185">Reference proteome</keyword>
<organism evidence="2 3">
    <name type="scientific">Crotalaria pallida</name>
    <name type="common">Smooth rattlebox</name>
    <name type="synonym">Crotalaria striata</name>
    <dbReference type="NCBI Taxonomy" id="3830"/>
    <lineage>
        <taxon>Eukaryota</taxon>
        <taxon>Viridiplantae</taxon>
        <taxon>Streptophyta</taxon>
        <taxon>Embryophyta</taxon>
        <taxon>Tracheophyta</taxon>
        <taxon>Spermatophyta</taxon>
        <taxon>Magnoliopsida</taxon>
        <taxon>eudicotyledons</taxon>
        <taxon>Gunneridae</taxon>
        <taxon>Pentapetalae</taxon>
        <taxon>rosids</taxon>
        <taxon>fabids</taxon>
        <taxon>Fabales</taxon>
        <taxon>Fabaceae</taxon>
        <taxon>Papilionoideae</taxon>
        <taxon>50 kb inversion clade</taxon>
        <taxon>genistoids sensu lato</taxon>
        <taxon>core genistoids</taxon>
        <taxon>Crotalarieae</taxon>
        <taxon>Crotalaria</taxon>
    </lineage>
</organism>
<proteinExistence type="predicted"/>
<gene>
    <name evidence="2" type="ORF">RIF29_28321</name>
</gene>
<evidence type="ECO:0000313" key="2">
    <source>
        <dbReference type="EMBL" id="KAK7261994.1"/>
    </source>
</evidence>
<reference evidence="2 3" key="1">
    <citation type="submission" date="2024-01" db="EMBL/GenBank/DDBJ databases">
        <title>The genomes of 5 underutilized Papilionoideae crops provide insights into root nodulation and disease resistanc.</title>
        <authorList>
            <person name="Yuan L."/>
        </authorList>
    </citation>
    <scope>NUCLEOTIDE SEQUENCE [LARGE SCALE GENOMIC DNA]</scope>
    <source>
        <strain evidence="2">ZHUSHIDOU_FW_LH</strain>
        <tissue evidence="2">Leaf</tissue>
    </source>
</reference>
<name>A0AAN9ERU8_CROPI</name>
<dbReference type="AlphaFoldDB" id="A0AAN9ERU8"/>
<evidence type="ECO:0000256" key="1">
    <source>
        <dbReference type="SAM" id="MobiDB-lite"/>
    </source>
</evidence>
<protein>
    <submittedName>
        <fullName evidence="2">Uncharacterized protein</fullName>
    </submittedName>
</protein>
<evidence type="ECO:0000313" key="3">
    <source>
        <dbReference type="Proteomes" id="UP001372338"/>
    </source>
</evidence>
<dbReference type="Pfam" id="PF14009">
    <property type="entry name" value="PADRE"/>
    <property type="match status" value="1"/>
</dbReference>
<dbReference type="PANTHER" id="PTHR33052">
    <property type="entry name" value="DUF4228 DOMAIN PROTEIN-RELATED"/>
    <property type="match status" value="1"/>
</dbReference>
<dbReference type="EMBL" id="JAYWIO010000005">
    <property type="protein sequence ID" value="KAK7261994.1"/>
    <property type="molecule type" value="Genomic_DNA"/>
</dbReference>
<dbReference type="InterPro" id="IPR025322">
    <property type="entry name" value="PADRE_dom"/>
</dbReference>
<accession>A0AAN9ERU8</accession>
<sequence length="228" mass="25650">MPFSRWICTNNSKTMLLRIVYPGGHVELHDQPVTAAEIMFRNPRCCVTYPYVFQQPWTIVAPDTVLMLGQKFYVVPMSTIRKLQGLSPRSSPSPGREIKTRSFADEIRNVKSIKEEEDDDRMISTCCVFGSKNITKQSYSSKQHSRSKGNGGSSHDNCFSGLSTRVKTKENVGDMTKETGTTLSNAELSNGSNTLTRRKARDVKGNGLPKKVWSYENWQPSLDSITEE</sequence>